<organism evidence="2 3">
    <name type="scientific">Phytobacter diazotrophicus</name>
    <dbReference type="NCBI Taxonomy" id="395631"/>
    <lineage>
        <taxon>Bacteria</taxon>
        <taxon>Pseudomonadati</taxon>
        <taxon>Pseudomonadota</taxon>
        <taxon>Gammaproteobacteria</taxon>
        <taxon>Enterobacterales</taxon>
        <taxon>Enterobacteriaceae</taxon>
        <taxon>Phytobacter</taxon>
    </lineage>
</organism>
<dbReference type="PANTHER" id="PTHR36113">
    <property type="entry name" value="LYASE, PUTATIVE-RELATED-RELATED"/>
    <property type="match status" value="1"/>
</dbReference>
<accession>A0ABN6LUC5</accession>
<dbReference type="InterPro" id="IPR004360">
    <property type="entry name" value="Glyas_Fos-R_dOase_dom"/>
</dbReference>
<evidence type="ECO:0000313" key="2">
    <source>
        <dbReference type="EMBL" id="BDD51544.1"/>
    </source>
</evidence>
<dbReference type="InterPro" id="IPR029068">
    <property type="entry name" value="Glyas_Bleomycin-R_OHBP_Dase"/>
</dbReference>
<feature type="domain" description="VOC" evidence="1">
    <location>
        <begin position="20"/>
        <end position="144"/>
    </location>
</feature>
<dbReference type="Proteomes" id="UP001320460">
    <property type="component" value="Chromosome"/>
</dbReference>
<dbReference type="InterPro" id="IPR037523">
    <property type="entry name" value="VOC_core"/>
</dbReference>
<dbReference type="SUPFAM" id="SSF54593">
    <property type="entry name" value="Glyoxalase/Bleomycin resistance protein/Dihydroxybiphenyl dioxygenase"/>
    <property type="match status" value="1"/>
</dbReference>
<name>A0ABN6LUC5_9ENTR</name>
<dbReference type="PANTHER" id="PTHR36113:SF3">
    <property type="entry name" value="SLL5075 PROTEIN"/>
    <property type="match status" value="1"/>
</dbReference>
<proteinExistence type="predicted"/>
<dbReference type="Pfam" id="PF00903">
    <property type="entry name" value="Glyoxalase"/>
    <property type="match status" value="1"/>
</dbReference>
<keyword evidence="3" id="KW-1185">Reference proteome</keyword>
<sequence length="164" mass="18107">MMAATDQEGVILDMKDIDVGFTHVAFMVRDLEKSIAFYRRYAGMEVVHQREPGIPDARKVAWLSDHTRPFALVLVQADTVTDTPLGHFGHLGVACATREEIDRKTEMAIAEGVLRKAPENLGDPVGYYVFFADPDGNTLELSFGQRVGLEAIASVDRGAQAQER</sequence>
<reference evidence="2 3" key="1">
    <citation type="submission" date="2021-12" db="EMBL/GenBank/DDBJ databases">
        <title>Complete genome sequence of Phytobacter diazotrophicus TA9734.</title>
        <authorList>
            <person name="Kubota H."/>
            <person name="Nakayama Y."/>
            <person name="Ariyoshi T."/>
        </authorList>
    </citation>
    <scope>NUCLEOTIDE SEQUENCE [LARGE SCALE GENOMIC DNA]</scope>
    <source>
        <strain evidence="2 3">TA9734</strain>
    </source>
</reference>
<dbReference type="CDD" id="cd06587">
    <property type="entry name" value="VOC"/>
    <property type="match status" value="1"/>
</dbReference>
<evidence type="ECO:0000259" key="1">
    <source>
        <dbReference type="PROSITE" id="PS51819"/>
    </source>
</evidence>
<dbReference type="PROSITE" id="PS51819">
    <property type="entry name" value="VOC"/>
    <property type="match status" value="1"/>
</dbReference>
<evidence type="ECO:0000313" key="3">
    <source>
        <dbReference type="Proteomes" id="UP001320460"/>
    </source>
</evidence>
<protein>
    <recommendedName>
        <fullName evidence="1">VOC domain-containing protein</fullName>
    </recommendedName>
</protein>
<dbReference type="EMBL" id="AP025334">
    <property type="protein sequence ID" value="BDD51544.1"/>
    <property type="molecule type" value="Genomic_DNA"/>
</dbReference>
<gene>
    <name evidence="2" type="ORF">PDTA9734_30310</name>
</gene>
<dbReference type="InterPro" id="IPR051332">
    <property type="entry name" value="Fosfomycin_Res_Enzymes"/>
</dbReference>
<dbReference type="Gene3D" id="3.10.180.10">
    <property type="entry name" value="2,3-Dihydroxybiphenyl 1,2-Dioxygenase, domain 1"/>
    <property type="match status" value="1"/>
</dbReference>